<keyword evidence="5 8" id="KW-0472">Membrane</keyword>
<evidence type="ECO:0000256" key="5">
    <source>
        <dbReference type="ARBA" id="ARBA00023136"/>
    </source>
</evidence>
<keyword evidence="2 8" id="KW-1003">Cell membrane</keyword>
<reference evidence="9" key="2">
    <citation type="submission" date="2022-05" db="EMBL/GenBank/DDBJ databases">
        <authorList>
            <person name="Segura Leon O.L."/>
            <person name="Torres Huerta B."/>
            <person name="Meza Hernandez S.J."/>
        </authorList>
    </citation>
    <scope>NUCLEOTIDE SEQUENCE</scope>
</reference>
<protein>
    <recommendedName>
        <fullName evidence="8">Gustatory receptor</fullName>
    </recommendedName>
</protein>
<dbReference type="GO" id="GO:0050909">
    <property type="term" value="P:sensory perception of taste"/>
    <property type="evidence" value="ECO:0007669"/>
    <property type="project" value="InterPro"/>
</dbReference>
<dbReference type="PANTHER" id="PTHR21143">
    <property type="entry name" value="INVERTEBRATE GUSTATORY RECEPTOR"/>
    <property type="match status" value="1"/>
</dbReference>
<keyword evidence="7 8" id="KW-0807">Transducer</keyword>
<dbReference type="PANTHER" id="PTHR21143:SF104">
    <property type="entry name" value="GUSTATORY RECEPTOR 8A-RELATED"/>
    <property type="match status" value="1"/>
</dbReference>
<gene>
    <name evidence="9" type="primary">GR2a</name>
</gene>
<accession>A0A9E8DAF9</accession>
<dbReference type="Pfam" id="PF08395">
    <property type="entry name" value="7tm_7"/>
    <property type="match status" value="1"/>
</dbReference>
<evidence type="ECO:0000256" key="6">
    <source>
        <dbReference type="ARBA" id="ARBA00023170"/>
    </source>
</evidence>
<dbReference type="GO" id="GO:0007635">
    <property type="term" value="P:chemosensory behavior"/>
    <property type="evidence" value="ECO:0007669"/>
    <property type="project" value="TreeGrafter"/>
</dbReference>
<evidence type="ECO:0000256" key="1">
    <source>
        <dbReference type="ARBA" id="ARBA00004651"/>
    </source>
</evidence>
<evidence type="ECO:0000313" key="9">
    <source>
        <dbReference type="EMBL" id="UZH23410.1"/>
    </source>
</evidence>
<dbReference type="InterPro" id="IPR013604">
    <property type="entry name" value="7TM_chemorcpt"/>
</dbReference>
<dbReference type="AlphaFoldDB" id="A0A9E8DAF9"/>
<name>A0A9E8DAF9_9MUSC</name>
<dbReference type="GO" id="GO:0007165">
    <property type="term" value="P:signal transduction"/>
    <property type="evidence" value="ECO:0007669"/>
    <property type="project" value="UniProtKB-KW"/>
</dbReference>
<comment type="function">
    <text evidence="8">Gustatory receptor which mediates acceptance or avoidance behavior, depending on its substrates.</text>
</comment>
<keyword evidence="4 8" id="KW-1133">Transmembrane helix</keyword>
<evidence type="ECO:0000256" key="4">
    <source>
        <dbReference type="ARBA" id="ARBA00022989"/>
    </source>
</evidence>
<keyword evidence="6 8" id="KW-0675">Receptor</keyword>
<feature type="transmembrane region" description="Helical" evidence="8">
    <location>
        <begin position="389"/>
        <end position="409"/>
    </location>
</feature>
<dbReference type="GO" id="GO:0005886">
    <property type="term" value="C:plasma membrane"/>
    <property type="evidence" value="ECO:0007669"/>
    <property type="project" value="UniProtKB-SubCell"/>
</dbReference>
<dbReference type="EMBL" id="ON420042">
    <property type="protein sequence ID" value="UZH23410.1"/>
    <property type="molecule type" value="mRNA"/>
</dbReference>
<feature type="transmembrane region" description="Helical" evidence="8">
    <location>
        <begin position="135"/>
        <end position="156"/>
    </location>
</feature>
<organism evidence="9">
    <name type="scientific">Anastrepha ludens</name>
    <name type="common">Mexican fruit fly</name>
    <dbReference type="NCBI Taxonomy" id="28586"/>
    <lineage>
        <taxon>Eukaryota</taxon>
        <taxon>Metazoa</taxon>
        <taxon>Ecdysozoa</taxon>
        <taxon>Arthropoda</taxon>
        <taxon>Hexapoda</taxon>
        <taxon>Insecta</taxon>
        <taxon>Pterygota</taxon>
        <taxon>Neoptera</taxon>
        <taxon>Endopterygota</taxon>
        <taxon>Diptera</taxon>
        <taxon>Brachycera</taxon>
        <taxon>Muscomorpha</taxon>
        <taxon>Tephritoidea</taxon>
        <taxon>Tephritidae</taxon>
        <taxon>Anastrepha</taxon>
    </lineage>
</organism>
<dbReference type="GO" id="GO:0043025">
    <property type="term" value="C:neuronal cell body"/>
    <property type="evidence" value="ECO:0007669"/>
    <property type="project" value="TreeGrafter"/>
</dbReference>
<dbReference type="GO" id="GO:0030424">
    <property type="term" value="C:axon"/>
    <property type="evidence" value="ECO:0007669"/>
    <property type="project" value="TreeGrafter"/>
</dbReference>
<evidence type="ECO:0000256" key="2">
    <source>
        <dbReference type="ARBA" id="ARBA00022475"/>
    </source>
</evidence>
<comment type="caution">
    <text evidence="8">Lacks conserved residue(s) required for the propagation of feature annotation.</text>
</comment>
<evidence type="ECO:0000256" key="8">
    <source>
        <dbReference type="RuleBase" id="RU363108"/>
    </source>
</evidence>
<keyword evidence="3 8" id="KW-0812">Transmembrane</keyword>
<comment type="subcellular location">
    <subcellularLocation>
        <location evidence="1 8">Cell membrane</location>
        <topology evidence="1 8">Multi-pass membrane protein</topology>
    </subcellularLocation>
</comment>
<evidence type="ECO:0000256" key="3">
    <source>
        <dbReference type="ARBA" id="ARBA00022692"/>
    </source>
</evidence>
<feature type="transmembrane region" description="Helical" evidence="8">
    <location>
        <begin position="76"/>
        <end position="95"/>
    </location>
</feature>
<dbReference type="GO" id="GO:0030425">
    <property type="term" value="C:dendrite"/>
    <property type="evidence" value="ECO:0007669"/>
    <property type="project" value="TreeGrafter"/>
</dbReference>
<dbReference type="GO" id="GO:0008049">
    <property type="term" value="P:male courtship behavior"/>
    <property type="evidence" value="ECO:0007669"/>
    <property type="project" value="TreeGrafter"/>
</dbReference>
<proteinExistence type="evidence at transcript level"/>
<feature type="transmembrane region" description="Helical" evidence="8">
    <location>
        <begin position="162"/>
        <end position="189"/>
    </location>
</feature>
<reference evidence="9" key="1">
    <citation type="journal article" date="2022" name="Int. J. Mol. Sci.">
        <title>Identification of Candidate Chemosensory Gene Families by Head Transcriptomes Analysis in the Mexican Fruit Fly, Anastrepha ludens Loew (Diptera: Tephritidae).</title>
        <authorList>
            <person name="Segura-Leon O.L."/>
            <person name="Torres-Huerta B."/>
            <person name="Estrada-Perez A.R."/>
            <person name="Cibrian-Tovar J."/>
            <person name="Hernandez-Hernandez F.C."/>
            <person name="Cruz-Jaramillo J.L."/>
            <person name="Meza-Hernandez J.S."/>
            <person name="Sanchez-Galicia F."/>
        </authorList>
    </citation>
    <scope>NUCLEOTIDE SEQUENCE</scope>
</reference>
<feature type="transmembrane region" description="Helical" evidence="8">
    <location>
        <begin position="36"/>
        <end position="56"/>
    </location>
</feature>
<comment type="similarity">
    <text evidence="8">Belongs to the insect chemoreceptor superfamily. Gustatory receptor (GR) family.</text>
</comment>
<evidence type="ECO:0000256" key="7">
    <source>
        <dbReference type="ARBA" id="ARBA00023224"/>
    </source>
</evidence>
<sequence>MDIVESLIALNTCMQIGALTQWLVDGKKGKIYLSRLLECYAVCTIIVALVLLLYGIFTYDDDFHKSGNDIGHTVDYIQIIGIRVAHAVTILEAFLQRHSQSLFVKQVREIDRIFECSLNVDVDNRALRTQLIRRGIIMLAIYLASELFILFAKFLVKDRHFSIYWLFYLLPFFICGLRYFQIFVAITIVRQRLDKLLLTLNELNLLNSKQKQATNSNSNTNIKFISQTLPIYETSEYLHRHYDMENPDMKRLLIIRDLYNRLWESTCTLNRDFGISILINVGNDFISITSNCYWIFLNFKGYSATFNDFLQIASSAVWSVPHVFNVLILALLCDRTAQKTTAIALGLHRIETNIWNDNHNTVIEQFSLQLLHQKLVFSAAGFFDINCTLLYAIAGATTTYLIILIQFHMSENRVTS</sequence>